<organism evidence="1 2">
    <name type="scientific">Streptosporangium nondiastaticum</name>
    <dbReference type="NCBI Taxonomy" id="35764"/>
    <lineage>
        <taxon>Bacteria</taxon>
        <taxon>Bacillati</taxon>
        <taxon>Actinomycetota</taxon>
        <taxon>Actinomycetes</taxon>
        <taxon>Streptosporangiales</taxon>
        <taxon>Streptosporangiaceae</taxon>
        <taxon>Streptosporangium</taxon>
    </lineage>
</organism>
<evidence type="ECO:0000313" key="2">
    <source>
        <dbReference type="Proteomes" id="UP000242427"/>
    </source>
</evidence>
<comment type="caution">
    <text evidence="1">The sequence shown here is derived from an EMBL/GenBank/DDBJ whole genome shotgun (WGS) entry which is preliminary data.</text>
</comment>
<dbReference type="Proteomes" id="UP000242427">
    <property type="component" value="Unassembled WGS sequence"/>
</dbReference>
<proteinExistence type="predicted"/>
<keyword evidence="2" id="KW-1185">Reference proteome</keyword>
<protein>
    <submittedName>
        <fullName evidence="1">Uncharacterized protein</fullName>
    </submittedName>
</protein>
<reference evidence="1 2" key="1">
    <citation type="submission" date="2018-03" db="EMBL/GenBank/DDBJ databases">
        <title>Chitinolytic properties of Streptosporangium nondiastaticum TBG75A20.</title>
        <authorList>
            <person name="Gayathri V."/>
            <person name="Shiburaj S."/>
        </authorList>
    </citation>
    <scope>NUCLEOTIDE SEQUENCE [LARGE SCALE GENOMIC DNA]</scope>
    <source>
        <strain evidence="1 2">TBG75A20</strain>
    </source>
</reference>
<dbReference type="EMBL" id="PXWG01000007">
    <property type="protein sequence ID" value="PSJ29776.1"/>
    <property type="molecule type" value="Genomic_DNA"/>
</dbReference>
<dbReference type="AlphaFoldDB" id="A0A9X7JU64"/>
<evidence type="ECO:0000313" key="1">
    <source>
        <dbReference type="EMBL" id="PSJ29776.1"/>
    </source>
</evidence>
<name>A0A9X7JU64_9ACTN</name>
<accession>A0A9X7JU64</accession>
<gene>
    <name evidence="1" type="ORF">B7P34_05865</name>
</gene>
<sequence>MADCSAASGGLEAGDKVGWSVSADANNIAIGAPGEDIDKAAGTDVKNAGSVTTFKVPASGAWTQYQVIHQDQPGVIGGIETGDRFGETVQAVNLSPRTAPTWQTLQLLVGVPGESQGSVTAAGAVQTMTLLGAPGPHNDVLYAGHNGVPGTPGADQHMGRAIGASPTHIYVGMPTGPNAQGAAYAVPWQNVTSYDAGGADQPVTVYQPGKDGIPSGGKAFGAVIR</sequence>